<keyword evidence="6 7" id="KW-0472">Membrane</keyword>
<dbReference type="OrthoDB" id="270584at2759"/>
<dbReference type="InterPro" id="IPR023395">
    <property type="entry name" value="MCP_dom_sf"/>
</dbReference>
<dbReference type="GO" id="GO:0055085">
    <property type="term" value="P:transmembrane transport"/>
    <property type="evidence" value="ECO:0007669"/>
    <property type="project" value="InterPro"/>
</dbReference>
<dbReference type="EMBL" id="JTDE01001554">
    <property type="protein sequence ID" value="KAF7258743.1"/>
    <property type="molecule type" value="Genomic_DNA"/>
</dbReference>
<name>A0A8S9Z082_9TREM</name>
<evidence type="ECO:0000256" key="9">
    <source>
        <dbReference type="SAM" id="Phobius"/>
    </source>
</evidence>
<evidence type="ECO:0000256" key="1">
    <source>
        <dbReference type="ARBA" id="ARBA00004141"/>
    </source>
</evidence>
<sequence>MVLPKQKKQSIVSRQLNSVTIHFQGATACEYVQSCDSIAKAYCRTDMTELHNVKKQISSSHTTTEPVVRADWARFICGGVAGTISRTMTAPIDRVKVLRQTGVVEMMGKNFIQSWRIMYAEGGITSMWRGNGVNVLKNCPESAIRFGMHGWLKSTLFPEAQGNLKPEQRLLVASLAGATSLTCTYPVEILKTRMALRKSTDPRSISQCVRRVYAQGGMRGFYRGYKISMLSYVPYSGMELAIYEMFKRRYLRYRSSVGGSTSETHVPALVTIALVTVSCAIPILIVYPANLLRTRFQASDSPRAAPVIPSLRAIWNQSGLTGLYQGMGASLSKTLPSVCITYVVFEFTSELLRVPGLGNR</sequence>
<comment type="caution">
    <text evidence="10">The sequence shown here is derived from an EMBL/GenBank/DDBJ whole genome shotgun (WGS) entry which is preliminary data.</text>
</comment>
<dbReference type="PROSITE" id="PS50920">
    <property type="entry name" value="SOLCAR"/>
    <property type="match status" value="3"/>
</dbReference>
<protein>
    <submittedName>
        <fullName evidence="10">Uncharacterized protein</fullName>
    </submittedName>
</protein>
<feature type="transmembrane region" description="Helical" evidence="9">
    <location>
        <begin position="266"/>
        <end position="287"/>
    </location>
</feature>
<organism evidence="10 11">
    <name type="scientific">Paragonimus skrjabini miyazakii</name>
    <dbReference type="NCBI Taxonomy" id="59628"/>
    <lineage>
        <taxon>Eukaryota</taxon>
        <taxon>Metazoa</taxon>
        <taxon>Spiralia</taxon>
        <taxon>Lophotrochozoa</taxon>
        <taxon>Platyhelminthes</taxon>
        <taxon>Trematoda</taxon>
        <taxon>Digenea</taxon>
        <taxon>Plagiorchiida</taxon>
        <taxon>Troglotremata</taxon>
        <taxon>Troglotrematidae</taxon>
        <taxon>Paragonimus</taxon>
    </lineage>
</organism>
<reference evidence="10" key="1">
    <citation type="submission" date="2019-07" db="EMBL/GenBank/DDBJ databases">
        <title>Annotation for the trematode Paragonimus miyazaki's.</title>
        <authorList>
            <person name="Choi Y.-J."/>
        </authorList>
    </citation>
    <scope>NUCLEOTIDE SEQUENCE</scope>
    <source>
        <strain evidence="10">Japan</strain>
    </source>
</reference>
<evidence type="ECO:0000256" key="5">
    <source>
        <dbReference type="ARBA" id="ARBA00022737"/>
    </source>
</evidence>
<dbReference type="PRINTS" id="PR00926">
    <property type="entry name" value="MITOCARRIER"/>
</dbReference>
<dbReference type="PANTHER" id="PTHR24089">
    <property type="entry name" value="SOLUTE CARRIER FAMILY 25"/>
    <property type="match status" value="1"/>
</dbReference>
<keyword evidence="4 7" id="KW-0812">Transmembrane</keyword>
<dbReference type="Gene3D" id="1.50.40.10">
    <property type="entry name" value="Mitochondrial carrier domain"/>
    <property type="match status" value="1"/>
</dbReference>
<feature type="transmembrane region" description="Helical" evidence="9">
    <location>
        <begin position="227"/>
        <end position="246"/>
    </location>
</feature>
<evidence type="ECO:0000256" key="4">
    <source>
        <dbReference type="ARBA" id="ARBA00022692"/>
    </source>
</evidence>
<dbReference type="InterPro" id="IPR002067">
    <property type="entry name" value="MCP"/>
</dbReference>
<comment type="subcellular location">
    <subcellularLocation>
        <location evidence="1">Membrane</location>
        <topology evidence="1">Multi-pass membrane protein</topology>
    </subcellularLocation>
</comment>
<evidence type="ECO:0000256" key="8">
    <source>
        <dbReference type="RuleBase" id="RU000488"/>
    </source>
</evidence>
<dbReference type="Proteomes" id="UP000822476">
    <property type="component" value="Unassembled WGS sequence"/>
</dbReference>
<evidence type="ECO:0000256" key="6">
    <source>
        <dbReference type="ARBA" id="ARBA00023136"/>
    </source>
</evidence>
<feature type="repeat" description="Solcar" evidence="7">
    <location>
        <begin position="69"/>
        <end position="155"/>
    </location>
</feature>
<gene>
    <name evidence="10" type="ORF">EG68_03904</name>
</gene>
<keyword evidence="9" id="KW-1133">Transmembrane helix</keyword>
<dbReference type="AlphaFoldDB" id="A0A8S9Z082"/>
<evidence type="ECO:0000256" key="7">
    <source>
        <dbReference type="PROSITE-ProRule" id="PRU00282"/>
    </source>
</evidence>
<feature type="repeat" description="Solcar" evidence="7">
    <location>
        <begin position="266"/>
        <end position="351"/>
    </location>
</feature>
<accession>A0A8S9Z082</accession>
<evidence type="ECO:0000313" key="11">
    <source>
        <dbReference type="Proteomes" id="UP000822476"/>
    </source>
</evidence>
<dbReference type="PROSITE" id="PS51257">
    <property type="entry name" value="PROKAR_LIPOPROTEIN"/>
    <property type="match status" value="1"/>
</dbReference>
<dbReference type="SUPFAM" id="SSF103506">
    <property type="entry name" value="Mitochondrial carrier"/>
    <property type="match status" value="1"/>
</dbReference>
<comment type="similarity">
    <text evidence="2 8">Belongs to the mitochondrial carrier (TC 2.A.29) family.</text>
</comment>
<dbReference type="GO" id="GO:0016020">
    <property type="term" value="C:membrane"/>
    <property type="evidence" value="ECO:0007669"/>
    <property type="project" value="UniProtKB-SubCell"/>
</dbReference>
<dbReference type="InterPro" id="IPR018108">
    <property type="entry name" value="MCP_transmembrane"/>
</dbReference>
<dbReference type="Pfam" id="PF00153">
    <property type="entry name" value="Mito_carr"/>
    <property type="match status" value="3"/>
</dbReference>
<keyword evidence="5" id="KW-0677">Repeat</keyword>
<keyword evidence="3 8" id="KW-0813">Transport</keyword>
<feature type="repeat" description="Solcar" evidence="7">
    <location>
        <begin position="168"/>
        <end position="249"/>
    </location>
</feature>
<keyword evidence="11" id="KW-1185">Reference proteome</keyword>
<evidence type="ECO:0000313" key="10">
    <source>
        <dbReference type="EMBL" id="KAF7258743.1"/>
    </source>
</evidence>
<evidence type="ECO:0000256" key="3">
    <source>
        <dbReference type="ARBA" id="ARBA00022448"/>
    </source>
</evidence>
<evidence type="ECO:0000256" key="2">
    <source>
        <dbReference type="ARBA" id="ARBA00006375"/>
    </source>
</evidence>
<proteinExistence type="inferred from homology"/>